<comment type="similarity">
    <text evidence="4">Belongs to the TonB-dependent receptor family.</text>
</comment>
<feature type="domain" description="TonB-dependent receptor-like beta-barrel" evidence="7">
    <location>
        <begin position="550"/>
        <end position="997"/>
    </location>
</feature>
<dbReference type="Gene3D" id="2.40.170.20">
    <property type="entry name" value="TonB-dependent receptor, beta-barrel domain"/>
    <property type="match status" value="1"/>
</dbReference>
<comment type="subcellular location">
    <subcellularLocation>
        <location evidence="1 4">Cell outer membrane</location>
    </subcellularLocation>
</comment>
<reference evidence="9 10" key="1">
    <citation type="submission" date="2017-08" db="EMBL/GenBank/DDBJ databases">
        <title>Halovibrio sewagensis sp. nov., isolated from wastewater of high salinity.</title>
        <authorList>
            <person name="Dong X."/>
            <person name="Zhang G."/>
        </authorList>
    </citation>
    <scope>NUCLEOTIDE SEQUENCE [LARGE SCALE GENOMIC DNA]</scope>
    <source>
        <strain evidence="9 10">YL5-2</strain>
    </source>
</reference>
<evidence type="ECO:0000256" key="4">
    <source>
        <dbReference type="RuleBase" id="RU003357"/>
    </source>
</evidence>
<protein>
    <recommendedName>
        <fullName evidence="11">TonB-dependent receptor</fullName>
    </recommendedName>
</protein>
<dbReference type="GO" id="GO:0009279">
    <property type="term" value="C:cell outer membrane"/>
    <property type="evidence" value="ECO:0007669"/>
    <property type="project" value="UniProtKB-SubCell"/>
</dbReference>
<evidence type="ECO:0000313" key="10">
    <source>
        <dbReference type="Proteomes" id="UP000218896"/>
    </source>
</evidence>
<accession>A0A2A2F4N8</accession>
<evidence type="ECO:0000256" key="1">
    <source>
        <dbReference type="ARBA" id="ARBA00004442"/>
    </source>
</evidence>
<keyword evidence="2 4" id="KW-0472">Membrane</keyword>
<feature type="region of interest" description="Disordered" evidence="5">
    <location>
        <begin position="282"/>
        <end position="303"/>
    </location>
</feature>
<dbReference type="OrthoDB" id="9768470at2"/>
<dbReference type="AlphaFoldDB" id="A0A2A2F4N8"/>
<evidence type="ECO:0000256" key="6">
    <source>
        <dbReference type="SAM" id="SignalP"/>
    </source>
</evidence>
<proteinExistence type="inferred from homology"/>
<dbReference type="SUPFAM" id="SSF49464">
    <property type="entry name" value="Carboxypeptidase regulatory domain-like"/>
    <property type="match status" value="1"/>
</dbReference>
<feature type="signal peptide" evidence="6">
    <location>
        <begin position="1"/>
        <end position="23"/>
    </location>
</feature>
<comment type="caution">
    <text evidence="9">The sequence shown here is derived from an EMBL/GenBank/DDBJ whole genome shotgun (WGS) entry which is preliminary data.</text>
</comment>
<evidence type="ECO:0000259" key="7">
    <source>
        <dbReference type="Pfam" id="PF00593"/>
    </source>
</evidence>
<evidence type="ECO:0000259" key="8">
    <source>
        <dbReference type="Pfam" id="PF07715"/>
    </source>
</evidence>
<dbReference type="RefSeq" id="WP_095618094.1">
    <property type="nucleotide sequence ID" value="NZ_NSKD01000006.1"/>
</dbReference>
<dbReference type="PANTHER" id="PTHR40980">
    <property type="entry name" value="PLUG DOMAIN-CONTAINING PROTEIN"/>
    <property type="match status" value="1"/>
</dbReference>
<name>A0A2A2F4N8_9GAMM</name>
<evidence type="ECO:0008006" key="11">
    <source>
        <dbReference type="Google" id="ProtNLM"/>
    </source>
</evidence>
<keyword evidence="10" id="KW-1185">Reference proteome</keyword>
<sequence>MRRQTTALWGFLAMTALSPGVQASELLVYVFGESGPAQGVTVELNGTEATTDASGRAELDLSQGSYRVLLTRGGNELGAFRLDSGQNQNADVAVRLQGESDPEISVETYDPRESFSERAGEPQGVLAGQIRSRETGAALSDARISVPGSDYAATTDPNGNFELQMPRGVYELAITHPEYSNITADAVRVVANVTTNVGYELSAAGAGGGQLEEVTAVASYQPDTVSEQERTSESVLDVIGSEQLARFGDSNAAEATRRSVGVNVAEGKFVFVRGLGGRYTTTTLNGSSMPSTDPSRRTTPLDLFPSGVLDQVEVRKSFTPDMPGDSSAGNVQLQTRSSPEEDFLELSLGLGGNTRITGDSVISDPSDGDTDLLGYDDGTRKLPGLVNGLTAFGRVSPEEYDNPQITELLGQSFERNLEAQQTTANPDVSLGLSGGQEISRGNNLYGIYGSLSYDNSWSIKDEGVENTFAAGGGDGQLSTRNQFDFTETEHNVDLGGMLALGAELGLDHELDVTTLFSRKTQTQTRQTTGISGENGERLRDLEFNYEERQFLSQQLAGEHFFQDYNELLVEWQYTYSLAERYAPDRRTIRYDTLKSNDERLVFNDSGFSRRYDDLTDENHDASLDFTLPAYSGTNVMADLKSGLSMTRRSRESETARFSYDWRGDRQDELELIRQEPTPGANDVLGDSNIDEDQFVLQNLTAPSDRYDGDLDINAAYLMTDMDLYDRFRLVTGARVETAEQSVDTFDSDGEAVNTGFDETDVLPSANLTWFMTPAMQLRVGYSQTIARPDFKEMANASFFDPVFGFTVRGNPDVESSEVNNFDVRWEWYLSQNDTLTVGAFYKDLSQPIERIIVPSGGSALQGTRSFANAQDGEIQGIEVDFRKEFQLDEGFSQTLFVQANGSLIDSEVTLPERSSENRSSRALQGQAESTLNLALGYDHLDSGQEVTLLFNRNGESIEDASRGDLPSVIEEPVNQVDVTYKKTFTPSLTLQAKVENLLDAEKEFTQGGNTFFKYKPGMSLSVGADWRF</sequence>
<dbReference type="Gene3D" id="2.170.130.10">
    <property type="entry name" value="TonB-dependent receptor, plug domain"/>
    <property type="match status" value="1"/>
</dbReference>
<feature type="chain" id="PRO_5012539193" description="TonB-dependent receptor" evidence="6">
    <location>
        <begin position="24"/>
        <end position="1028"/>
    </location>
</feature>
<keyword evidence="3" id="KW-0998">Cell outer membrane</keyword>
<evidence type="ECO:0000313" key="9">
    <source>
        <dbReference type="EMBL" id="PAU79637.1"/>
    </source>
</evidence>
<dbReference type="InterPro" id="IPR008969">
    <property type="entry name" value="CarboxyPept-like_regulatory"/>
</dbReference>
<dbReference type="InterPro" id="IPR012910">
    <property type="entry name" value="Plug_dom"/>
</dbReference>
<dbReference type="Pfam" id="PF13620">
    <property type="entry name" value="CarboxypepD_reg"/>
    <property type="match status" value="1"/>
</dbReference>
<evidence type="ECO:0000256" key="2">
    <source>
        <dbReference type="ARBA" id="ARBA00023136"/>
    </source>
</evidence>
<organism evidence="9 10">
    <name type="scientific">Halovibrio salipaludis</name>
    <dbReference type="NCBI Taxonomy" id="2032626"/>
    <lineage>
        <taxon>Bacteria</taxon>
        <taxon>Pseudomonadati</taxon>
        <taxon>Pseudomonadota</taxon>
        <taxon>Gammaproteobacteria</taxon>
        <taxon>Oceanospirillales</taxon>
        <taxon>Halomonadaceae</taxon>
        <taxon>Halovibrio</taxon>
    </lineage>
</organism>
<dbReference type="SUPFAM" id="SSF56935">
    <property type="entry name" value="Porins"/>
    <property type="match status" value="1"/>
</dbReference>
<dbReference type="InterPro" id="IPR000531">
    <property type="entry name" value="Beta-barrel_TonB"/>
</dbReference>
<feature type="domain" description="TonB-dependent receptor plug" evidence="8">
    <location>
        <begin position="231"/>
        <end position="329"/>
    </location>
</feature>
<dbReference type="PANTHER" id="PTHR40980:SF5">
    <property type="entry name" value="TONB-DEPENDENT RECEPTOR"/>
    <property type="match status" value="1"/>
</dbReference>
<dbReference type="Gene3D" id="2.60.40.1120">
    <property type="entry name" value="Carboxypeptidase-like, regulatory domain"/>
    <property type="match status" value="1"/>
</dbReference>
<evidence type="ECO:0000256" key="3">
    <source>
        <dbReference type="ARBA" id="ARBA00023237"/>
    </source>
</evidence>
<dbReference type="Pfam" id="PF07715">
    <property type="entry name" value="Plug"/>
    <property type="match status" value="1"/>
</dbReference>
<keyword evidence="6" id="KW-0732">Signal</keyword>
<keyword evidence="4" id="KW-0798">TonB box</keyword>
<dbReference type="Pfam" id="PF00593">
    <property type="entry name" value="TonB_dep_Rec_b-barrel"/>
    <property type="match status" value="1"/>
</dbReference>
<dbReference type="InterPro" id="IPR036942">
    <property type="entry name" value="Beta-barrel_TonB_sf"/>
</dbReference>
<dbReference type="Proteomes" id="UP000218896">
    <property type="component" value="Unassembled WGS sequence"/>
</dbReference>
<dbReference type="EMBL" id="NSKD01000006">
    <property type="protein sequence ID" value="PAU79637.1"/>
    <property type="molecule type" value="Genomic_DNA"/>
</dbReference>
<evidence type="ECO:0000256" key="5">
    <source>
        <dbReference type="SAM" id="MobiDB-lite"/>
    </source>
</evidence>
<gene>
    <name evidence="9" type="ORF">CK501_12580</name>
</gene>
<dbReference type="InterPro" id="IPR037066">
    <property type="entry name" value="Plug_dom_sf"/>
</dbReference>